<dbReference type="Pfam" id="PF13399">
    <property type="entry name" value="LytR_C"/>
    <property type="match status" value="1"/>
</dbReference>
<dbReference type="NCBIfam" id="TIGR00350">
    <property type="entry name" value="lytR_cpsA_psr"/>
    <property type="match status" value="1"/>
</dbReference>
<feature type="compositionally biased region" description="Low complexity" evidence="2">
    <location>
        <begin position="108"/>
        <end position="131"/>
    </location>
</feature>
<evidence type="ECO:0000313" key="6">
    <source>
        <dbReference type="EMBL" id="MCT2593617.1"/>
    </source>
</evidence>
<feature type="compositionally biased region" description="Basic and acidic residues" evidence="2">
    <location>
        <begin position="1"/>
        <end position="11"/>
    </location>
</feature>
<sequence length="618" mass="65079">MDAHGRRHAGDIDPADQWVFNPDTGSYELRLTPAHDGPQNQGPYESGHHSAPPRRRRASPEPATESEDSGTDRHSEPSGRRAAGRQNPTDQTPGQRGARSGGGRRRAGGQSASDSGSGRGSGDPPSASASGAGSGGHGRRKAKKKVSGKQKVLRWGGGSVALLMVAGCAGGYLYYQHLNNNIDKVDVGIDNPAVSDGPVNILLIGTDDRTGKGNESYGDKGSVGHADTTLLFHVSADRSNATVMSIPRDMITDIPTCPTKQDDGSVKDIPAEQNVRFNTSLGQRGRDPGCTWRTVQKITGVEINHFMMADFNAVKELSSAVGGVEVCVAKDIDDPKSHLKLKAGKHTIEGEQALAFVRTRHSVGFGSDLSRIELQQQFLSSMIRKMKSGGTLTNPKKLFNLAESATKALTVDTGIGTINKLIALGKDLRRVNTEKITFVTAPVLDNPADKSSVILDKSKSTPLFKMLQQDKSLTETVKKQKDAEKAGKKVKPAPASEVRVDILNGGGPVGAAQSTVSWLQNSKGVPLSTNAGNAPEDLSKTRLEFAPNQAGQAAALAKMMGLPGSALKKSGGDAGPDEAMKLTLGKDFTGAGEPISAPDKAPEGVKEVNASDKNLCAK</sequence>
<comment type="caution">
    <text evidence="6">The sequence shown here is derived from an EMBL/GenBank/DDBJ whole genome shotgun (WGS) entry which is preliminary data.</text>
</comment>
<feature type="compositionally biased region" description="Basic and acidic residues" evidence="2">
    <location>
        <begin position="600"/>
        <end position="610"/>
    </location>
</feature>
<reference evidence="6 7" key="1">
    <citation type="submission" date="2021-10" db="EMBL/GenBank/DDBJ databases">
        <title>Streptomyces gossypii sp. nov., isolated from soil collected from cotton field.</title>
        <authorList>
            <person name="Ge X."/>
            <person name="Chen X."/>
            <person name="Liu W."/>
        </authorList>
    </citation>
    <scope>NUCLEOTIDE SEQUENCE [LARGE SCALE GENOMIC DNA]</scope>
    <source>
        <strain evidence="6 7">N2-109</strain>
    </source>
</reference>
<keyword evidence="7" id="KW-1185">Reference proteome</keyword>
<dbReference type="InterPro" id="IPR027381">
    <property type="entry name" value="LytR/CpsA/Psr_C"/>
</dbReference>
<feature type="region of interest" description="Disordered" evidence="2">
    <location>
        <begin position="1"/>
        <end position="151"/>
    </location>
</feature>
<dbReference type="Gene3D" id="3.40.630.190">
    <property type="entry name" value="LCP protein"/>
    <property type="match status" value="1"/>
</dbReference>
<evidence type="ECO:0000256" key="3">
    <source>
        <dbReference type="SAM" id="Phobius"/>
    </source>
</evidence>
<gene>
    <name evidence="6" type="ORF">LHJ74_27555</name>
</gene>
<dbReference type="PANTHER" id="PTHR33392:SF6">
    <property type="entry name" value="POLYISOPRENYL-TEICHOIC ACID--PEPTIDOGLYCAN TEICHOIC ACID TRANSFERASE TAGU"/>
    <property type="match status" value="1"/>
</dbReference>
<comment type="similarity">
    <text evidence="1">Belongs to the LytR/CpsA/Psr (LCP) family.</text>
</comment>
<evidence type="ECO:0000313" key="7">
    <source>
        <dbReference type="Proteomes" id="UP001156389"/>
    </source>
</evidence>
<feature type="compositionally biased region" description="Basic and acidic residues" evidence="2">
    <location>
        <begin position="70"/>
        <end position="79"/>
    </location>
</feature>
<keyword evidence="3" id="KW-1133">Transmembrane helix</keyword>
<dbReference type="Proteomes" id="UP001156389">
    <property type="component" value="Unassembled WGS sequence"/>
</dbReference>
<accession>A0ABT2K0C4</accession>
<feature type="domain" description="LytR/CpsA/Psr regulator C-terminal" evidence="5">
    <location>
        <begin position="497"/>
        <end position="588"/>
    </location>
</feature>
<dbReference type="InterPro" id="IPR050922">
    <property type="entry name" value="LytR/CpsA/Psr_CW_biosynth"/>
</dbReference>
<protein>
    <submittedName>
        <fullName evidence="6">LCP family protein</fullName>
    </submittedName>
</protein>
<feature type="transmembrane region" description="Helical" evidence="3">
    <location>
        <begin position="152"/>
        <end position="175"/>
    </location>
</feature>
<evidence type="ECO:0000256" key="2">
    <source>
        <dbReference type="SAM" id="MobiDB-lite"/>
    </source>
</evidence>
<dbReference type="Pfam" id="PF03816">
    <property type="entry name" value="LytR_cpsA_psr"/>
    <property type="match status" value="1"/>
</dbReference>
<name>A0ABT2K0C4_9ACTN</name>
<evidence type="ECO:0000259" key="4">
    <source>
        <dbReference type="Pfam" id="PF03816"/>
    </source>
</evidence>
<dbReference type="EMBL" id="JAJAGO010000015">
    <property type="protein sequence ID" value="MCT2593617.1"/>
    <property type="molecule type" value="Genomic_DNA"/>
</dbReference>
<feature type="region of interest" description="Disordered" evidence="2">
    <location>
        <begin position="587"/>
        <end position="618"/>
    </location>
</feature>
<keyword evidence="3" id="KW-0472">Membrane</keyword>
<feature type="domain" description="Cell envelope-related transcriptional attenuator" evidence="4">
    <location>
        <begin position="225"/>
        <end position="388"/>
    </location>
</feature>
<dbReference type="InterPro" id="IPR004474">
    <property type="entry name" value="LytR_CpsA_psr"/>
</dbReference>
<dbReference type="PANTHER" id="PTHR33392">
    <property type="entry name" value="POLYISOPRENYL-TEICHOIC ACID--PEPTIDOGLYCAN TEICHOIC ACID TRANSFERASE TAGU"/>
    <property type="match status" value="1"/>
</dbReference>
<evidence type="ECO:0000259" key="5">
    <source>
        <dbReference type="Pfam" id="PF13399"/>
    </source>
</evidence>
<evidence type="ECO:0000256" key="1">
    <source>
        <dbReference type="ARBA" id="ARBA00006068"/>
    </source>
</evidence>
<dbReference type="RefSeq" id="WP_260221000.1">
    <property type="nucleotide sequence ID" value="NZ_JAJAGO010000015.1"/>
</dbReference>
<feature type="compositionally biased region" description="Basic residues" evidence="2">
    <location>
        <begin position="137"/>
        <end position="151"/>
    </location>
</feature>
<organism evidence="6 7">
    <name type="scientific">Streptomyces gossypii</name>
    <dbReference type="NCBI Taxonomy" id="2883101"/>
    <lineage>
        <taxon>Bacteria</taxon>
        <taxon>Bacillati</taxon>
        <taxon>Actinomycetota</taxon>
        <taxon>Actinomycetes</taxon>
        <taxon>Kitasatosporales</taxon>
        <taxon>Streptomycetaceae</taxon>
        <taxon>Streptomyces</taxon>
    </lineage>
</organism>
<proteinExistence type="inferred from homology"/>
<keyword evidence="3" id="KW-0812">Transmembrane</keyword>